<dbReference type="Gene3D" id="2.60.120.620">
    <property type="entry name" value="q2cbj1_9rhob like domain"/>
    <property type="match status" value="1"/>
</dbReference>
<sequence>MPRASSKKSGRKRERSDQPKAEEAEIIDVSCRCVYPPKAYYGEKMVNVHMKRRQGYQDLIHAVEDFFTEKECMAWIEYGERYGFTEAFHLASADLAHRDNGRIQFNSDEIASQIFDRVKVMLPDTFEKLVPAGCSSNIRLYRYIEGQRFGKHVDESHDGENGERSVFTLLIYLNHEGLRGGETVFYKGNYGDKLALSYAPRAGSLLLHGHGSRCMVHEGKPVVEGQKYVLRTDVMYRRPKS</sequence>
<keyword evidence="3" id="KW-0223">Dioxygenase</keyword>
<feature type="region of interest" description="Disordered" evidence="6">
    <location>
        <begin position="1"/>
        <end position="21"/>
    </location>
</feature>
<dbReference type="GO" id="GO:0031418">
    <property type="term" value="F:L-ascorbic acid binding"/>
    <property type="evidence" value="ECO:0007669"/>
    <property type="project" value="InterPro"/>
</dbReference>
<accession>A0AAV8UWM3</accession>
<feature type="compositionally biased region" description="Basic residues" evidence="6">
    <location>
        <begin position="1"/>
        <end position="13"/>
    </location>
</feature>
<keyword evidence="9" id="KW-1185">Reference proteome</keyword>
<evidence type="ECO:0000313" key="8">
    <source>
        <dbReference type="EMBL" id="KAJ8905998.1"/>
    </source>
</evidence>
<evidence type="ECO:0000256" key="2">
    <source>
        <dbReference type="ARBA" id="ARBA00022723"/>
    </source>
</evidence>
<dbReference type="GO" id="GO:0005783">
    <property type="term" value="C:endoplasmic reticulum"/>
    <property type="evidence" value="ECO:0007669"/>
    <property type="project" value="TreeGrafter"/>
</dbReference>
<dbReference type="GO" id="GO:0005506">
    <property type="term" value="F:iron ion binding"/>
    <property type="evidence" value="ECO:0007669"/>
    <property type="project" value="InterPro"/>
</dbReference>
<dbReference type="EMBL" id="JAMWBK010000004">
    <property type="protein sequence ID" value="KAJ8905998.1"/>
    <property type="molecule type" value="Genomic_DNA"/>
</dbReference>
<keyword evidence="2" id="KW-0479">Metal-binding</keyword>
<dbReference type="Pfam" id="PF13640">
    <property type="entry name" value="2OG-FeII_Oxy_3"/>
    <property type="match status" value="1"/>
</dbReference>
<gene>
    <name evidence="8" type="ORF">NDN08_002498</name>
</gene>
<dbReference type="PROSITE" id="PS51471">
    <property type="entry name" value="FE2OG_OXY"/>
    <property type="match status" value="1"/>
</dbReference>
<evidence type="ECO:0000256" key="6">
    <source>
        <dbReference type="SAM" id="MobiDB-lite"/>
    </source>
</evidence>
<dbReference type="AlphaFoldDB" id="A0AAV8UWM3"/>
<dbReference type="InterPro" id="IPR005123">
    <property type="entry name" value="Oxoglu/Fe-dep_dioxygenase_dom"/>
</dbReference>
<protein>
    <recommendedName>
        <fullName evidence="7">Fe2OG dioxygenase domain-containing protein</fullName>
    </recommendedName>
</protein>
<keyword evidence="4" id="KW-0560">Oxidoreductase</keyword>
<dbReference type="InterPro" id="IPR044862">
    <property type="entry name" value="Pro_4_hyd_alph_FE2OG_OXY"/>
</dbReference>
<feature type="domain" description="Fe2OG dioxygenase" evidence="7">
    <location>
        <begin position="130"/>
        <end position="239"/>
    </location>
</feature>
<dbReference type="Proteomes" id="UP001157974">
    <property type="component" value="Unassembled WGS sequence"/>
</dbReference>
<dbReference type="PANTHER" id="PTHR10869">
    <property type="entry name" value="PROLYL 4-HYDROXYLASE ALPHA SUBUNIT"/>
    <property type="match status" value="1"/>
</dbReference>
<reference evidence="8 9" key="1">
    <citation type="journal article" date="2023" name="Nat. Commun.">
        <title>Origin of minicircular mitochondrial genomes in red algae.</title>
        <authorList>
            <person name="Lee Y."/>
            <person name="Cho C.H."/>
            <person name="Lee Y.M."/>
            <person name="Park S.I."/>
            <person name="Yang J.H."/>
            <person name="West J.A."/>
            <person name="Bhattacharya D."/>
            <person name="Yoon H.S."/>
        </authorList>
    </citation>
    <scope>NUCLEOTIDE SEQUENCE [LARGE SCALE GENOMIC DNA]</scope>
    <source>
        <strain evidence="8 9">CCMP1338</strain>
        <tissue evidence="8">Whole cell</tissue>
    </source>
</reference>
<dbReference type="InterPro" id="IPR006620">
    <property type="entry name" value="Pro_4_hyd_alph"/>
</dbReference>
<evidence type="ECO:0000313" key="9">
    <source>
        <dbReference type="Proteomes" id="UP001157974"/>
    </source>
</evidence>
<comment type="caution">
    <text evidence="8">The sequence shown here is derived from an EMBL/GenBank/DDBJ whole genome shotgun (WGS) entry which is preliminary data.</text>
</comment>
<organism evidence="8 9">
    <name type="scientific">Rhodosorus marinus</name>
    <dbReference type="NCBI Taxonomy" id="101924"/>
    <lineage>
        <taxon>Eukaryota</taxon>
        <taxon>Rhodophyta</taxon>
        <taxon>Stylonematophyceae</taxon>
        <taxon>Stylonematales</taxon>
        <taxon>Stylonemataceae</taxon>
        <taxon>Rhodosorus</taxon>
    </lineage>
</organism>
<dbReference type="PANTHER" id="PTHR10869:SF236">
    <property type="entry name" value="PROLYL 4-HYDROXYLASE ALPHA SUBUNIT DOMAIN-CONTAINING PROTEIN"/>
    <property type="match status" value="1"/>
</dbReference>
<evidence type="ECO:0000256" key="3">
    <source>
        <dbReference type="ARBA" id="ARBA00022964"/>
    </source>
</evidence>
<evidence type="ECO:0000259" key="7">
    <source>
        <dbReference type="PROSITE" id="PS51471"/>
    </source>
</evidence>
<dbReference type="GO" id="GO:0004656">
    <property type="term" value="F:procollagen-proline 4-dioxygenase activity"/>
    <property type="evidence" value="ECO:0007669"/>
    <property type="project" value="TreeGrafter"/>
</dbReference>
<comment type="cofactor">
    <cofactor evidence="1">
        <name>L-ascorbate</name>
        <dbReference type="ChEBI" id="CHEBI:38290"/>
    </cofactor>
</comment>
<evidence type="ECO:0000256" key="5">
    <source>
        <dbReference type="ARBA" id="ARBA00023004"/>
    </source>
</evidence>
<name>A0AAV8UWM3_9RHOD</name>
<proteinExistence type="predicted"/>
<keyword evidence="5" id="KW-0408">Iron</keyword>
<evidence type="ECO:0000256" key="4">
    <source>
        <dbReference type="ARBA" id="ARBA00023002"/>
    </source>
</evidence>
<dbReference type="SMART" id="SM00702">
    <property type="entry name" value="P4Hc"/>
    <property type="match status" value="1"/>
</dbReference>
<dbReference type="InterPro" id="IPR045054">
    <property type="entry name" value="P4HA-like"/>
</dbReference>
<evidence type="ECO:0000256" key="1">
    <source>
        <dbReference type="ARBA" id="ARBA00001961"/>
    </source>
</evidence>